<comment type="caution">
    <text evidence="2">The sequence shown here is derived from an EMBL/GenBank/DDBJ whole genome shotgun (WGS) entry which is preliminary data.</text>
</comment>
<dbReference type="Gene3D" id="3.40.50.720">
    <property type="entry name" value="NAD(P)-binding Rossmann-like Domain"/>
    <property type="match status" value="1"/>
</dbReference>
<evidence type="ECO:0000313" key="2">
    <source>
        <dbReference type="EMBL" id="RDS83408.1"/>
    </source>
</evidence>
<evidence type="ECO:0000259" key="1">
    <source>
        <dbReference type="Pfam" id="PF01370"/>
    </source>
</evidence>
<dbReference type="InterPro" id="IPR001509">
    <property type="entry name" value="Epimerase_deHydtase"/>
</dbReference>
<dbReference type="InterPro" id="IPR036291">
    <property type="entry name" value="NAD(P)-bd_dom_sf"/>
</dbReference>
<dbReference type="RefSeq" id="WP_115478448.1">
    <property type="nucleotide sequence ID" value="NZ_QRBF01000004.1"/>
</dbReference>
<protein>
    <submittedName>
        <fullName evidence="2">NAD-dependent epimerase/dehydratase family protein</fullName>
    </submittedName>
</protein>
<evidence type="ECO:0000313" key="3">
    <source>
        <dbReference type="Proteomes" id="UP000255334"/>
    </source>
</evidence>
<gene>
    <name evidence="2" type="ORF">DWU99_12835</name>
</gene>
<name>A0A370X4T9_9GAMM</name>
<dbReference type="AlphaFoldDB" id="A0A370X4T9"/>
<dbReference type="SUPFAM" id="SSF51735">
    <property type="entry name" value="NAD(P)-binding Rossmann-fold domains"/>
    <property type="match status" value="1"/>
</dbReference>
<dbReference type="Gene3D" id="3.90.25.10">
    <property type="entry name" value="UDP-galactose 4-epimerase, domain 1"/>
    <property type="match status" value="1"/>
</dbReference>
<dbReference type="PANTHER" id="PTHR43245:SF59">
    <property type="entry name" value="UDP-GLUCOSE EPIMERASE"/>
    <property type="match status" value="1"/>
</dbReference>
<dbReference type="InterPro" id="IPR050177">
    <property type="entry name" value="Lipid_A_modif_metabolic_enz"/>
</dbReference>
<dbReference type="PANTHER" id="PTHR43245">
    <property type="entry name" value="BIFUNCTIONAL POLYMYXIN RESISTANCE PROTEIN ARNA"/>
    <property type="match status" value="1"/>
</dbReference>
<organism evidence="2 3">
    <name type="scientific">Dyella psychrodurans</name>
    <dbReference type="NCBI Taxonomy" id="1927960"/>
    <lineage>
        <taxon>Bacteria</taxon>
        <taxon>Pseudomonadati</taxon>
        <taxon>Pseudomonadota</taxon>
        <taxon>Gammaproteobacteria</taxon>
        <taxon>Lysobacterales</taxon>
        <taxon>Rhodanobacteraceae</taxon>
        <taxon>Dyella</taxon>
    </lineage>
</organism>
<dbReference type="Proteomes" id="UP000255334">
    <property type="component" value="Unassembled WGS sequence"/>
</dbReference>
<proteinExistence type="predicted"/>
<dbReference type="Pfam" id="PF01370">
    <property type="entry name" value="Epimerase"/>
    <property type="match status" value="1"/>
</dbReference>
<sequence length="304" mass="32523">MSVLIIGGNGFLGSNLVSGLREAGRRIRVLDRSPQRPDFDWQGIDYRLGGLDTTDVLVDALDGVEMVYHLASTTVPGTSNQDPVFDVTSNVVGSLNLVAAMSKVGVRRIVFFSSGGTVYGVPQSLPVAENHVLRPISSYGVTKVAIENYLLMYQQLGVLDPLILRPSNPYGPRQSTAGIQGAIGAFLGKARHGQAVTIWGSGETVRDYIYVDDLIALAIKAGLSDACGVYNVGSGAGLSLNEICALIREITGTALPVEYLPARKFDVPKVVLDIAAAQMQFQWAPRVPLREGLTRTWAALQAVP</sequence>
<keyword evidence="3" id="KW-1185">Reference proteome</keyword>
<accession>A0A370X4T9</accession>
<dbReference type="OrthoDB" id="5295702at2"/>
<dbReference type="EMBL" id="QRBF01000004">
    <property type="protein sequence ID" value="RDS83408.1"/>
    <property type="molecule type" value="Genomic_DNA"/>
</dbReference>
<feature type="domain" description="NAD-dependent epimerase/dehydratase" evidence="1">
    <location>
        <begin position="3"/>
        <end position="233"/>
    </location>
</feature>
<reference evidence="2 3" key="1">
    <citation type="submission" date="2018-07" db="EMBL/GenBank/DDBJ databases">
        <title>Dyella monticola sp. nov. and Dyella psychrodurans sp. nov. isolated from monsoon evergreen broad-leaved forest soil of Dinghu Mountain, China.</title>
        <authorList>
            <person name="Gao Z."/>
            <person name="Qiu L."/>
        </authorList>
    </citation>
    <scope>NUCLEOTIDE SEQUENCE [LARGE SCALE GENOMIC DNA]</scope>
    <source>
        <strain evidence="2 3">4MSK11</strain>
    </source>
</reference>